<dbReference type="InterPro" id="IPR027417">
    <property type="entry name" value="P-loop_NTPase"/>
</dbReference>
<reference evidence="1 2" key="1">
    <citation type="submission" date="2023-02" db="EMBL/GenBank/DDBJ databases">
        <title>Population genomics of bacteria associated with diatom.</title>
        <authorList>
            <person name="Xie J."/>
            <person name="Wang H."/>
        </authorList>
    </citation>
    <scope>NUCLEOTIDE SEQUENCE [LARGE SCALE GENOMIC DNA]</scope>
    <source>
        <strain evidence="1 2">PT47_8</strain>
    </source>
</reference>
<accession>A0ABD4XDD2</accession>
<dbReference type="Gene3D" id="3.40.50.300">
    <property type="entry name" value="P-loop containing nucleotide triphosphate hydrolases"/>
    <property type="match status" value="1"/>
</dbReference>
<sequence>MKNIVIHCGMPKTGSSALQVQLAQARSNLLAHGYDYLPSGDFQQAEQGRITSGNGAELARSYLPEGHPASLIKRREELTEQFRDHIAQSPAQTVILSSEFFSAAPRPLLGELVENLSDLGAVRLVFFVREQLNALASTYIQQVKRHMLTQYPDEYFADWDDSRSPMMHYNAYFTRLRNMAPKAEILVRPYEETRLHDRGLVGLFFDLIGAEIPDADLPVDRRVNLSPNAQEIRLMIEVNKHNPRMQFSDMLVEGSHAAGRSTIHAQHSIVPEEVARKIRDSFAESNERFFQTFVGTENTYTNSWSAEDFIDLRQVSFSATDVIDIIAGLLANMDRRLARLEAQG</sequence>
<dbReference type="EMBL" id="JARCJK010000011">
    <property type="protein sequence ID" value="MDE4167548.1"/>
    <property type="molecule type" value="Genomic_DNA"/>
</dbReference>
<evidence type="ECO:0000313" key="1">
    <source>
        <dbReference type="EMBL" id="MDE4167548.1"/>
    </source>
</evidence>
<dbReference type="AlphaFoldDB" id="A0ABD4XDD2"/>
<proteinExistence type="predicted"/>
<name>A0ABD4XDD2_9RHOB</name>
<organism evidence="1 2">
    <name type="scientific">Phaeobacter gallaeciensis</name>
    <dbReference type="NCBI Taxonomy" id="60890"/>
    <lineage>
        <taxon>Bacteria</taxon>
        <taxon>Pseudomonadati</taxon>
        <taxon>Pseudomonadota</taxon>
        <taxon>Alphaproteobacteria</taxon>
        <taxon>Rhodobacterales</taxon>
        <taxon>Roseobacteraceae</taxon>
        <taxon>Phaeobacter</taxon>
    </lineage>
</organism>
<evidence type="ECO:0008006" key="3">
    <source>
        <dbReference type="Google" id="ProtNLM"/>
    </source>
</evidence>
<dbReference type="SUPFAM" id="SSF52540">
    <property type="entry name" value="P-loop containing nucleoside triphosphate hydrolases"/>
    <property type="match status" value="1"/>
</dbReference>
<dbReference type="RefSeq" id="WP_274840096.1">
    <property type="nucleotide sequence ID" value="NZ_JARCJF010000011.1"/>
</dbReference>
<dbReference type="Proteomes" id="UP001218364">
    <property type="component" value="Unassembled WGS sequence"/>
</dbReference>
<gene>
    <name evidence="1" type="ORF">PXK24_17775</name>
</gene>
<comment type="caution">
    <text evidence="1">The sequence shown here is derived from an EMBL/GenBank/DDBJ whole genome shotgun (WGS) entry which is preliminary data.</text>
</comment>
<evidence type="ECO:0000313" key="2">
    <source>
        <dbReference type="Proteomes" id="UP001218364"/>
    </source>
</evidence>
<protein>
    <recommendedName>
        <fullName evidence="3">Sulfotransferase family protein</fullName>
    </recommendedName>
</protein>